<organism evidence="2 3">
    <name type="scientific">Cryptococcus amylolentus CBS 6273</name>
    <dbReference type="NCBI Taxonomy" id="1296118"/>
    <lineage>
        <taxon>Eukaryota</taxon>
        <taxon>Fungi</taxon>
        <taxon>Dikarya</taxon>
        <taxon>Basidiomycota</taxon>
        <taxon>Agaricomycotina</taxon>
        <taxon>Tremellomycetes</taxon>
        <taxon>Tremellales</taxon>
        <taxon>Cryptococcaceae</taxon>
        <taxon>Cryptococcus</taxon>
    </lineage>
</organism>
<name>A0A1E3JR27_9TREE</name>
<evidence type="ECO:0000313" key="3">
    <source>
        <dbReference type="Proteomes" id="UP000095149"/>
    </source>
</evidence>
<accession>A0A1E3JR27</accession>
<comment type="caution">
    <text evidence="2">The sequence shown here is derived from an EMBL/GenBank/DDBJ whole genome shotgun (WGS) entry which is preliminary data.</text>
</comment>
<keyword evidence="1" id="KW-0472">Membrane</keyword>
<dbReference type="EMBL" id="MEKH01000009">
    <property type="protein sequence ID" value="ODO03305.1"/>
    <property type="molecule type" value="Genomic_DNA"/>
</dbReference>
<dbReference type="AlphaFoldDB" id="A0A1E3JR27"/>
<reference evidence="2 3" key="1">
    <citation type="submission" date="2016-06" db="EMBL/GenBank/DDBJ databases">
        <title>Evolution of pathogenesis and genome organization in the Tremellales.</title>
        <authorList>
            <person name="Cuomo C."/>
            <person name="Litvintseva A."/>
            <person name="Heitman J."/>
            <person name="Chen Y."/>
            <person name="Sun S."/>
            <person name="Springer D."/>
            <person name="Dromer F."/>
            <person name="Young S."/>
            <person name="Zeng Q."/>
            <person name="Chapman S."/>
            <person name="Gujja S."/>
            <person name="Saif S."/>
            <person name="Birren B."/>
        </authorList>
    </citation>
    <scope>NUCLEOTIDE SEQUENCE [LARGE SCALE GENOMIC DNA]</scope>
    <source>
        <strain evidence="2 3">CBS 6273</strain>
    </source>
</reference>
<protein>
    <submittedName>
        <fullName evidence="2">Uncharacterized protein</fullName>
    </submittedName>
</protein>
<keyword evidence="1" id="KW-1133">Transmembrane helix</keyword>
<dbReference type="OrthoDB" id="10407435at2759"/>
<evidence type="ECO:0000313" key="2">
    <source>
        <dbReference type="EMBL" id="ODO03305.1"/>
    </source>
</evidence>
<dbReference type="Proteomes" id="UP000095149">
    <property type="component" value="Unassembled WGS sequence"/>
</dbReference>
<keyword evidence="1" id="KW-0812">Transmembrane</keyword>
<evidence type="ECO:0000256" key="1">
    <source>
        <dbReference type="SAM" id="Phobius"/>
    </source>
</evidence>
<feature type="transmembrane region" description="Helical" evidence="1">
    <location>
        <begin position="132"/>
        <end position="157"/>
    </location>
</feature>
<sequence>MSSAAPTQPEDARPLPVDFVLGPIANPPTHNVANPPNQHVANPASLSLVPVPRWRELVPVLPTAWPGWTWTGGFQGWLRGIFEDIAGQDQRAYNKWIEKEFRSIDSDPLSLDEANDARSEARQTIDDHRRMSFWATAIIPTFVFMNSIVVCLVGVLLPPALTPHFYDVASRCAAAYLEHPSDAALLDFLALPKIGLLYALSSSNPRSATAAIRAYPDVPWLASTLFFNDLIHLPDSPPTPQRVRCAKLWSDQLSSFMETATQPERKHFVENASKIGRSWLRQIPYFEPPRLSNHEIAAGLHYRLLTPASSPVCSACANESDLGHDEVCRLRETWSIRRHNSINRVIQTYLSRVACATASLEPSTLERRRWNDLRVRGGGGALRNADYDLKVYGLEDKSVYVVGRGKPAGMERIDWVQGRIVAWLSKRDAEVVEKAPRIYGGAFRPLFFPRVV</sequence>
<gene>
    <name evidence="2" type="ORF">I350_06155</name>
</gene>
<proteinExistence type="predicted"/>